<evidence type="ECO:0000256" key="3">
    <source>
        <dbReference type="ARBA" id="ARBA00012239"/>
    </source>
</evidence>
<sequence length="394" mass="40458">MRRVYLDHAATTPMVPEAIEAMTRQFATVGNASSLHGSGRTARRVVEDARESIAARLGALPVEVVFTSGGTEADNLAVKGAWWSGRAATDQPARAGVVVSAIEHHAVLDTAGWVREQGGEVALAPVDGGARLALAALADLVDERTAVVSVMWANNEVGTLQPVREVAELAAARGALSHSDAVQAVGHVSVDFGASGLDLMSCTSHKLGGPVGIGALVIRRGLELTPMLHGGGQERDLRSGTIDVAAIAGFAAAIEVADGDRAAEDVRLRELRAELTARLRTIAPDVVVNTPDDVATLPGILSVTFPGCEADAMMMLLDAAGIDCATGSACSAGVAEPSHVLLAMGRTERDARSTLRFSLGRSTAPADIDALIAALPEALARARMAGAVAGARVG</sequence>
<dbReference type="InterPro" id="IPR015424">
    <property type="entry name" value="PyrdxlP-dep_Trfase"/>
</dbReference>
<dbReference type="Gene3D" id="3.90.1150.10">
    <property type="entry name" value="Aspartate Aminotransferase, domain 1"/>
    <property type="match status" value="1"/>
</dbReference>
<dbReference type="InterPro" id="IPR020578">
    <property type="entry name" value="Aminotrans_V_PyrdxlP_BS"/>
</dbReference>
<accession>A0ABP6ZK32</accession>
<evidence type="ECO:0000256" key="4">
    <source>
        <dbReference type="ARBA" id="ARBA00022679"/>
    </source>
</evidence>
<keyword evidence="5" id="KW-0479">Metal-binding</keyword>
<evidence type="ECO:0000313" key="12">
    <source>
        <dbReference type="EMBL" id="GAA3611235.1"/>
    </source>
</evidence>
<comment type="catalytic activity">
    <reaction evidence="9">
        <text>(sulfur carrier)-H + L-cysteine = (sulfur carrier)-SH + L-alanine</text>
        <dbReference type="Rhea" id="RHEA:43892"/>
        <dbReference type="Rhea" id="RHEA-COMP:14737"/>
        <dbReference type="Rhea" id="RHEA-COMP:14739"/>
        <dbReference type="ChEBI" id="CHEBI:29917"/>
        <dbReference type="ChEBI" id="CHEBI:35235"/>
        <dbReference type="ChEBI" id="CHEBI:57972"/>
        <dbReference type="ChEBI" id="CHEBI:64428"/>
        <dbReference type="EC" id="2.8.1.7"/>
    </reaction>
</comment>
<dbReference type="InterPro" id="IPR016454">
    <property type="entry name" value="Cysteine_dSase"/>
</dbReference>
<evidence type="ECO:0000259" key="11">
    <source>
        <dbReference type="Pfam" id="PF00266"/>
    </source>
</evidence>
<organism evidence="12 13">
    <name type="scientific">Microlunatus ginsengisoli</name>
    <dbReference type="NCBI Taxonomy" id="363863"/>
    <lineage>
        <taxon>Bacteria</taxon>
        <taxon>Bacillati</taxon>
        <taxon>Actinomycetota</taxon>
        <taxon>Actinomycetes</taxon>
        <taxon>Propionibacteriales</taxon>
        <taxon>Propionibacteriaceae</taxon>
        <taxon>Microlunatus</taxon>
    </lineage>
</organism>
<evidence type="ECO:0000313" key="13">
    <source>
        <dbReference type="Proteomes" id="UP001501490"/>
    </source>
</evidence>
<reference evidence="13" key="1">
    <citation type="journal article" date="2019" name="Int. J. Syst. Evol. Microbiol.">
        <title>The Global Catalogue of Microorganisms (GCM) 10K type strain sequencing project: providing services to taxonomists for standard genome sequencing and annotation.</title>
        <authorList>
            <consortium name="The Broad Institute Genomics Platform"/>
            <consortium name="The Broad Institute Genome Sequencing Center for Infectious Disease"/>
            <person name="Wu L."/>
            <person name="Ma J."/>
        </authorList>
    </citation>
    <scope>NUCLEOTIDE SEQUENCE [LARGE SCALE GENOMIC DNA]</scope>
    <source>
        <strain evidence="13">JCM 16929</strain>
    </source>
</reference>
<dbReference type="InterPro" id="IPR015422">
    <property type="entry name" value="PyrdxlP-dep_Trfase_small"/>
</dbReference>
<dbReference type="EMBL" id="BAABAB010000007">
    <property type="protein sequence ID" value="GAA3611235.1"/>
    <property type="molecule type" value="Genomic_DNA"/>
</dbReference>
<name>A0ABP6ZK32_9ACTN</name>
<proteinExistence type="inferred from homology"/>
<dbReference type="PIRSF" id="PIRSF005572">
    <property type="entry name" value="NifS"/>
    <property type="match status" value="1"/>
</dbReference>
<dbReference type="Proteomes" id="UP001501490">
    <property type="component" value="Unassembled WGS sequence"/>
</dbReference>
<evidence type="ECO:0000256" key="7">
    <source>
        <dbReference type="ARBA" id="ARBA00023004"/>
    </source>
</evidence>
<comment type="caution">
    <text evidence="12">The sequence shown here is derived from an EMBL/GenBank/DDBJ whole genome shotgun (WGS) entry which is preliminary data.</text>
</comment>
<keyword evidence="8" id="KW-0411">Iron-sulfur</keyword>
<keyword evidence="4" id="KW-0808">Transferase</keyword>
<evidence type="ECO:0000256" key="6">
    <source>
        <dbReference type="ARBA" id="ARBA00022898"/>
    </source>
</evidence>
<gene>
    <name evidence="12" type="ORF">GCM10022236_11200</name>
</gene>
<dbReference type="InterPro" id="IPR000192">
    <property type="entry name" value="Aminotrans_V_dom"/>
</dbReference>
<evidence type="ECO:0000256" key="1">
    <source>
        <dbReference type="ARBA" id="ARBA00001933"/>
    </source>
</evidence>
<dbReference type="PROSITE" id="PS00595">
    <property type="entry name" value="AA_TRANSFER_CLASS_5"/>
    <property type="match status" value="1"/>
</dbReference>
<evidence type="ECO:0000256" key="2">
    <source>
        <dbReference type="ARBA" id="ARBA00006490"/>
    </source>
</evidence>
<keyword evidence="6" id="KW-0663">Pyridoxal phosphate</keyword>
<dbReference type="PANTHER" id="PTHR11601">
    <property type="entry name" value="CYSTEINE DESULFURYLASE FAMILY MEMBER"/>
    <property type="match status" value="1"/>
</dbReference>
<evidence type="ECO:0000256" key="9">
    <source>
        <dbReference type="ARBA" id="ARBA00050776"/>
    </source>
</evidence>
<dbReference type="RefSeq" id="WP_344802219.1">
    <property type="nucleotide sequence ID" value="NZ_BAABAB010000007.1"/>
</dbReference>
<dbReference type="Gene3D" id="1.10.260.50">
    <property type="match status" value="1"/>
</dbReference>
<dbReference type="SUPFAM" id="SSF53383">
    <property type="entry name" value="PLP-dependent transferases"/>
    <property type="match status" value="1"/>
</dbReference>
<evidence type="ECO:0000256" key="5">
    <source>
        <dbReference type="ARBA" id="ARBA00022723"/>
    </source>
</evidence>
<evidence type="ECO:0000256" key="10">
    <source>
        <dbReference type="RuleBase" id="RU004504"/>
    </source>
</evidence>
<dbReference type="PANTHER" id="PTHR11601:SF34">
    <property type="entry name" value="CYSTEINE DESULFURASE"/>
    <property type="match status" value="1"/>
</dbReference>
<keyword evidence="13" id="KW-1185">Reference proteome</keyword>
<dbReference type="EC" id="2.8.1.7" evidence="3"/>
<dbReference type="Gene3D" id="3.40.640.10">
    <property type="entry name" value="Type I PLP-dependent aspartate aminotransferase-like (Major domain)"/>
    <property type="match status" value="1"/>
</dbReference>
<dbReference type="Pfam" id="PF00266">
    <property type="entry name" value="Aminotran_5"/>
    <property type="match status" value="1"/>
</dbReference>
<protein>
    <recommendedName>
        <fullName evidence="3">cysteine desulfurase</fullName>
        <ecNumber evidence="3">2.8.1.7</ecNumber>
    </recommendedName>
</protein>
<feature type="domain" description="Aminotransferase class V" evidence="11">
    <location>
        <begin position="4"/>
        <end position="371"/>
    </location>
</feature>
<comment type="similarity">
    <text evidence="2">Belongs to the class-V pyridoxal-phosphate-dependent aminotransferase family. NifS/IscS subfamily.</text>
</comment>
<evidence type="ECO:0000256" key="8">
    <source>
        <dbReference type="ARBA" id="ARBA00023014"/>
    </source>
</evidence>
<dbReference type="InterPro" id="IPR015421">
    <property type="entry name" value="PyrdxlP-dep_Trfase_major"/>
</dbReference>
<comment type="cofactor">
    <cofactor evidence="1 10">
        <name>pyridoxal 5'-phosphate</name>
        <dbReference type="ChEBI" id="CHEBI:597326"/>
    </cofactor>
</comment>
<keyword evidence="7" id="KW-0408">Iron</keyword>